<name>A0A2S4L4R4_9HYPO</name>
<evidence type="ECO:0000256" key="1">
    <source>
        <dbReference type="ARBA" id="ARBA00022884"/>
    </source>
</evidence>
<gene>
    <name evidence="5" type="ORF">TPAR_02382</name>
</gene>
<proteinExistence type="predicted"/>
<dbReference type="InterPro" id="IPR035979">
    <property type="entry name" value="RBD_domain_sf"/>
</dbReference>
<dbReference type="CDD" id="cd12247">
    <property type="entry name" value="RRM2_U1A_like"/>
    <property type="match status" value="1"/>
</dbReference>
<keyword evidence="1 2" id="KW-0694">RNA-binding</keyword>
<dbReference type="Proteomes" id="UP000237481">
    <property type="component" value="Unassembled WGS sequence"/>
</dbReference>
<comment type="caution">
    <text evidence="5">The sequence shown here is derived from an EMBL/GenBank/DDBJ whole genome shotgun (WGS) entry which is preliminary data.</text>
</comment>
<dbReference type="InterPro" id="IPR012677">
    <property type="entry name" value="Nucleotide-bd_a/b_plait_sf"/>
</dbReference>
<dbReference type="GO" id="GO:0005737">
    <property type="term" value="C:cytoplasm"/>
    <property type="evidence" value="ECO:0007669"/>
    <property type="project" value="TreeGrafter"/>
</dbReference>
<dbReference type="EMBL" id="PKSG01000252">
    <property type="protein sequence ID" value="POR37391.1"/>
    <property type="molecule type" value="Genomic_DNA"/>
</dbReference>
<dbReference type="GO" id="GO:0005634">
    <property type="term" value="C:nucleus"/>
    <property type="evidence" value="ECO:0007669"/>
    <property type="project" value="TreeGrafter"/>
</dbReference>
<dbReference type="GO" id="GO:0003729">
    <property type="term" value="F:mRNA binding"/>
    <property type="evidence" value="ECO:0007669"/>
    <property type="project" value="TreeGrafter"/>
</dbReference>
<evidence type="ECO:0000313" key="6">
    <source>
        <dbReference type="Proteomes" id="UP000237481"/>
    </source>
</evidence>
<dbReference type="OrthoDB" id="266020at2759"/>
<reference evidence="5 6" key="1">
    <citation type="submission" date="2018-01" db="EMBL/GenBank/DDBJ databases">
        <title>Harnessing the power of phylogenomics to disentangle the directionality and signatures of interkingdom host jumping in the parasitic fungal genus Tolypocladium.</title>
        <authorList>
            <person name="Quandt C.A."/>
            <person name="Patterson W."/>
            <person name="Spatafora J.W."/>
        </authorList>
    </citation>
    <scope>NUCLEOTIDE SEQUENCE [LARGE SCALE GENOMIC DNA]</scope>
    <source>
        <strain evidence="5 6">NRBC 100945</strain>
    </source>
</reference>
<evidence type="ECO:0000313" key="5">
    <source>
        <dbReference type="EMBL" id="POR37391.1"/>
    </source>
</evidence>
<dbReference type="PROSITE" id="PS50102">
    <property type="entry name" value="RRM"/>
    <property type="match status" value="2"/>
</dbReference>
<feature type="domain" description="RRM" evidence="4">
    <location>
        <begin position="8"/>
        <end position="87"/>
    </location>
</feature>
<evidence type="ECO:0000259" key="4">
    <source>
        <dbReference type="PROSITE" id="PS50102"/>
    </source>
</evidence>
<sequence length="242" mass="26769">MASAPSISTVYVQNLEERVKLEPLTEALKLLFSEFGTVVDIVAKKNVRAKGQAFIVFDGPDDAGIAIDEMHGFELFDKPMKLSMARTRSDKTVEAKCDGDELEVHKRHRQAEKDKRRALEAADGHRNLKRGAPAGSETRPAKLPRPSGLKSTGATASNVIPDEYLPPNRTLFLQNIPDEYDVEALTAIFGRFDGLREIRLVPGRRGIAFVEYEAEQGAITAKENTAGMTLGDKTIKVTYQRQ</sequence>
<accession>A0A2S4L4R4</accession>
<keyword evidence="6" id="KW-1185">Reference proteome</keyword>
<dbReference type="STRING" id="94208.A0A2S4L4R4"/>
<evidence type="ECO:0000256" key="2">
    <source>
        <dbReference type="PROSITE-ProRule" id="PRU00176"/>
    </source>
</evidence>
<evidence type="ECO:0000256" key="3">
    <source>
        <dbReference type="SAM" id="MobiDB-lite"/>
    </source>
</evidence>
<feature type="region of interest" description="Disordered" evidence="3">
    <location>
        <begin position="105"/>
        <end position="161"/>
    </location>
</feature>
<dbReference type="Gene3D" id="3.30.70.330">
    <property type="match status" value="2"/>
</dbReference>
<organism evidence="5 6">
    <name type="scientific">Tolypocladium paradoxum</name>
    <dbReference type="NCBI Taxonomy" id="94208"/>
    <lineage>
        <taxon>Eukaryota</taxon>
        <taxon>Fungi</taxon>
        <taxon>Dikarya</taxon>
        <taxon>Ascomycota</taxon>
        <taxon>Pezizomycotina</taxon>
        <taxon>Sordariomycetes</taxon>
        <taxon>Hypocreomycetidae</taxon>
        <taxon>Hypocreales</taxon>
        <taxon>Ophiocordycipitaceae</taxon>
        <taxon>Tolypocladium</taxon>
    </lineage>
</organism>
<dbReference type="InterPro" id="IPR050374">
    <property type="entry name" value="RRT5_SRSF_SR"/>
</dbReference>
<dbReference type="SUPFAM" id="SSF54928">
    <property type="entry name" value="RNA-binding domain, RBD"/>
    <property type="match status" value="1"/>
</dbReference>
<feature type="domain" description="RRM" evidence="4">
    <location>
        <begin position="169"/>
        <end position="242"/>
    </location>
</feature>
<dbReference type="InterPro" id="IPR000504">
    <property type="entry name" value="RRM_dom"/>
</dbReference>
<feature type="compositionally biased region" description="Basic and acidic residues" evidence="3">
    <location>
        <begin position="111"/>
        <end position="126"/>
    </location>
</feature>
<dbReference type="PANTHER" id="PTHR23003">
    <property type="entry name" value="RNA RECOGNITION MOTIF RRM DOMAIN CONTAINING PROTEIN"/>
    <property type="match status" value="1"/>
</dbReference>
<dbReference type="SMART" id="SM00360">
    <property type="entry name" value="RRM"/>
    <property type="match status" value="2"/>
</dbReference>
<keyword evidence="5" id="KW-0687">Ribonucleoprotein</keyword>
<protein>
    <submittedName>
        <fullName evidence="5">U1 small nuclear ribonucleoprotein</fullName>
    </submittedName>
</protein>
<dbReference type="FunFam" id="3.30.70.330:FF:000029">
    <property type="entry name" value="U2 small nuclear ribonucleoprotein B"/>
    <property type="match status" value="1"/>
</dbReference>
<feature type="compositionally biased region" description="Polar residues" evidence="3">
    <location>
        <begin position="149"/>
        <end position="158"/>
    </location>
</feature>
<dbReference type="Pfam" id="PF00076">
    <property type="entry name" value="RRM_1"/>
    <property type="match status" value="2"/>
</dbReference>
<dbReference type="AlphaFoldDB" id="A0A2S4L4R4"/>
<dbReference type="GO" id="GO:1990904">
    <property type="term" value="C:ribonucleoprotein complex"/>
    <property type="evidence" value="ECO:0007669"/>
    <property type="project" value="UniProtKB-KW"/>
</dbReference>